<dbReference type="InterPro" id="IPR008962">
    <property type="entry name" value="PapD-like_sf"/>
</dbReference>
<comment type="subcellular location">
    <subcellularLocation>
        <location evidence="1 7">Periplasm</location>
    </subcellularLocation>
</comment>
<evidence type="ECO:0000313" key="12">
    <source>
        <dbReference type="Proteomes" id="UP000094023"/>
    </source>
</evidence>
<dbReference type="OrthoDB" id="6454474at2"/>
<dbReference type="PANTHER" id="PTHR30251">
    <property type="entry name" value="PILUS ASSEMBLY CHAPERONE"/>
    <property type="match status" value="1"/>
</dbReference>
<evidence type="ECO:0000256" key="5">
    <source>
        <dbReference type="ARBA" id="ARBA00022764"/>
    </source>
</evidence>
<name>A0A198GEE9_9GAMM</name>
<dbReference type="PATRIC" id="fig|1354337.4.peg.1069"/>
<evidence type="ECO:0000313" key="11">
    <source>
        <dbReference type="EMBL" id="OAT34601.1"/>
    </source>
</evidence>
<evidence type="ECO:0000256" key="8">
    <source>
        <dbReference type="SAM" id="SignalP"/>
    </source>
</evidence>
<evidence type="ECO:0000259" key="10">
    <source>
        <dbReference type="Pfam" id="PF02753"/>
    </source>
</evidence>
<dbReference type="GO" id="GO:0071555">
    <property type="term" value="P:cell wall organization"/>
    <property type="evidence" value="ECO:0007669"/>
    <property type="project" value="InterPro"/>
</dbReference>
<proteinExistence type="inferred from homology"/>
<evidence type="ECO:0000256" key="3">
    <source>
        <dbReference type="ARBA" id="ARBA00022558"/>
    </source>
</evidence>
<dbReference type="PROSITE" id="PS00635">
    <property type="entry name" value="PILI_CHAPERONE"/>
    <property type="match status" value="1"/>
</dbReference>
<dbReference type="PRINTS" id="PR00969">
    <property type="entry name" value="CHAPERONPILI"/>
</dbReference>
<dbReference type="RefSeq" id="WP_066748169.1">
    <property type="nucleotide sequence ID" value="NZ_LXEN01000043.1"/>
</dbReference>
<keyword evidence="4 8" id="KW-0732">Signal</keyword>
<gene>
    <name evidence="11" type="ORF">M983_1049</name>
</gene>
<dbReference type="Pfam" id="PF02753">
    <property type="entry name" value="PapD_C"/>
    <property type="match status" value="1"/>
</dbReference>
<feature type="chain" id="PRO_5008278961" evidence="8">
    <location>
        <begin position="28"/>
        <end position="273"/>
    </location>
</feature>
<evidence type="ECO:0000256" key="6">
    <source>
        <dbReference type="ARBA" id="ARBA00023186"/>
    </source>
</evidence>
<evidence type="ECO:0000256" key="4">
    <source>
        <dbReference type="ARBA" id="ARBA00022729"/>
    </source>
</evidence>
<keyword evidence="5" id="KW-0574">Periplasm</keyword>
<dbReference type="SUPFAM" id="SSF49354">
    <property type="entry name" value="PapD-like"/>
    <property type="match status" value="1"/>
</dbReference>
<dbReference type="InterPro" id="IPR016148">
    <property type="entry name" value="Pili_assmbl_chaperone_C"/>
</dbReference>
<organism evidence="11 12">
    <name type="scientific">Proteus myxofaciens ATCC 19692</name>
    <dbReference type="NCBI Taxonomy" id="1354337"/>
    <lineage>
        <taxon>Bacteria</taxon>
        <taxon>Pseudomonadati</taxon>
        <taxon>Pseudomonadota</taxon>
        <taxon>Gammaproteobacteria</taxon>
        <taxon>Enterobacterales</taxon>
        <taxon>Morganellaceae</taxon>
        <taxon>Proteus</taxon>
    </lineage>
</organism>
<dbReference type="Pfam" id="PF00345">
    <property type="entry name" value="PapD_N"/>
    <property type="match status" value="1"/>
</dbReference>
<dbReference type="InterPro" id="IPR016147">
    <property type="entry name" value="Pili_assmbl_chaperone_N"/>
</dbReference>
<sequence>MQIYSRSSLLAGLFTSLVILVAPMTQAIAQESNGVKLESTRVIYPGTAKNGINFTVTNQTSDLFLLQARVIPWGKIEQNNNKNSVQDIAVNTENKAIEETAITDIETPFIVLPPLTRFEPEEAKTLYIRLTKNNLPQDRESVFTLSLKTIPSQSTPENAVLEGKTKMVLAIENNLKLFYRPEGIENIGDEDRAKALSFSLQGSSLIVKNPTPYYITLNKVTLDSHEISLEKQRMLTPFSDEIYPLPSSHYKKVSWQIIDDYGQSTPLETKSLN</sequence>
<comment type="caution">
    <text evidence="11">The sequence shown here is derived from an EMBL/GenBank/DDBJ whole genome shotgun (WGS) entry which is preliminary data.</text>
</comment>
<evidence type="ECO:0000256" key="1">
    <source>
        <dbReference type="ARBA" id="ARBA00004418"/>
    </source>
</evidence>
<evidence type="ECO:0000256" key="7">
    <source>
        <dbReference type="RuleBase" id="RU003918"/>
    </source>
</evidence>
<dbReference type="InterPro" id="IPR001829">
    <property type="entry name" value="Pili_assmbl_chaperone_bac"/>
</dbReference>
<dbReference type="InterPro" id="IPR013783">
    <property type="entry name" value="Ig-like_fold"/>
</dbReference>
<dbReference type="Proteomes" id="UP000094023">
    <property type="component" value="Unassembled WGS sequence"/>
</dbReference>
<dbReference type="SUPFAM" id="SSF49584">
    <property type="entry name" value="Periplasmic chaperone C-domain"/>
    <property type="match status" value="1"/>
</dbReference>
<keyword evidence="12" id="KW-1185">Reference proteome</keyword>
<evidence type="ECO:0000256" key="2">
    <source>
        <dbReference type="ARBA" id="ARBA00007399"/>
    </source>
</evidence>
<feature type="domain" description="Pili assembly chaperone C-terminal" evidence="10">
    <location>
        <begin position="207"/>
        <end position="265"/>
    </location>
</feature>
<dbReference type="STRING" id="1354337.M983_1049"/>
<evidence type="ECO:0000259" key="9">
    <source>
        <dbReference type="Pfam" id="PF00345"/>
    </source>
</evidence>
<dbReference type="AlphaFoldDB" id="A0A198GEE9"/>
<reference evidence="11 12" key="1">
    <citation type="submission" date="2016-04" db="EMBL/GenBank/DDBJ databases">
        <title>ATOL: Assembling a taxonomically balanced genome-scale reconstruction of the evolutionary history of the Enterobacteriaceae.</title>
        <authorList>
            <person name="Plunkett G.III."/>
            <person name="Neeno-Eckwall E.C."/>
            <person name="Glasner J.D."/>
            <person name="Perna N.T."/>
        </authorList>
    </citation>
    <scope>NUCLEOTIDE SEQUENCE [LARGE SCALE GENOMIC DNA]</scope>
    <source>
        <strain evidence="11 12">ATCC 19692</strain>
    </source>
</reference>
<dbReference type="InterPro" id="IPR050643">
    <property type="entry name" value="Periplasmic_pilus_chap"/>
</dbReference>
<dbReference type="PANTHER" id="PTHR30251:SF11">
    <property type="entry name" value="CHAPERONE PROTEIN FIMC-RELATED"/>
    <property type="match status" value="1"/>
</dbReference>
<keyword evidence="3" id="KW-1029">Fimbrium biogenesis</keyword>
<dbReference type="GO" id="GO:0030288">
    <property type="term" value="C:outer membrane-bounded periplasmic space"/>
    <property type="evidence" value="ECO:0007669"/>
    <property type="project" value="InterPro"/>
</dbReference>
<dbReference type="InterPro" id="IPR036316">
    <property type="entry name" value="Pili_assmbl_chap_C_dom_sf"/>
</dbReference>
<feature type="signal peptide" evidence="8">
    <location>
        <begin position="1"/>
        <end position="27"/>
    </location>
</feature>
<dbReference type="Gene3D" id="2.60.40.10">
    <property type="entry name" value="Immunoglobulins"/>
    <property type="match status" value="2"/>
</dbReference>
<feature type="domain" description="Pili assembly chaperone N-terminal" evidence="9">
    <location>
        <begin position="81"/>
        <end position="184"/>
    </location>
</feature>
<comment type="similarity">
    <text evidence="2 7">Belongs to the periplasmic pilus chaperone family.</text>
</comment>
<keyword evidence="6 7" id="KW-0143">Chaperone</keyword>
<protein>
    <submittedName>
        <fullName evidence="11">FimC family chaperone protein</fullName>
    </submittedName>
</protein>
<dbReference type="EMBL" id="LXEN01000043">
    <property type="protein sequence ID" value="OAT34601.1"/>
    <property type="molecule type" value="Genomic_DNA"/>
</dbReference>
<accession>A0A198GEE9</accession>
<dbReference type="InterPro" id="IPR018046">
    <property type="entry name" value="Pili_assmbl_chaperone_CS"/>
</dbReference>